<gene>
    <name evidence="1" type="ORF">Tco_1028202</name>
</gene>
<accession>A0ABQ5FZX9</accession>
<organism evidence="1 2">
    <name type="scientific">Tanacetum coccineum</name>
    <dbReference type="NCBI Taxonomy" id="301880"/>
    <lineage>
        <taxon>Eukaryota</taxon>
        <taxon>Viridiplantae</taxon>
        <taxon>Streptophyta</taxon>
        <taxon>Embryophyta</taxon>
        <taxon>Tracheophyta</taxon>
        <taxon>Spermatophyta</taxon>
        <taxon>Magnoliopsida</taxon>
        <taxon>eudicotyledons</taxon>
        <taxon>Gunneridae</taxon>
        <taxon>Pentapetalae</taxon>
        <taxon>asterids</taxon>
        <taxon>campanulids</taxon>
        <taxon>Asterales</taxon>
        <taxon>Asteraceae</taxon>
        <taxon>Asteroideae</taxon>
        <taxon>Anthemideae</taxon>
        <taxon>Anthemidinae</taxon>
        <taxon>Tanacetum</taxon>
    </lineage>
</organism>
<evidence type="ECO:0000313" key="2">
    <source>
        <dbReference type="Proteomes" id="UP001151760"/>
    </source>
</evidence>
<keyword evidence="2" id="KW-1185">Reference proteome</keyword>
<feature type="non-terminal residue" evidence="1">
    <location>
        <position position="1"/>
    </location>
</feature>
<comment type="caution">
    <text evidence="1">The sequence shown here is derived from an EMBL/GenBank/DDBJ whole genome shotgun (WGS) entry which is preliminary data.</text>
</comment>
<sequence length="60" mass="6907">LICDSTSTVDYYFDKRRENAIQIQSPNVVAVVDALHKISAWESPALAVFEEHHDTERWTC</sequence>
<dbReference type="EMBL" id="BQNB010017941">
    <property type="protein sequence ID" value="GJT68916.1"/>
    <property type="molecule type" value="Genomic_DNA"/>
</dbReference>
<proteinExistence type="predicted"/>
<reference evidence="1" key="1">
    <citation type="journal article" date="2022" name="Int. J. Mol. Sci.">
        <title>Draft Genome of Tanacetum Coccineum: Genomic Comparison of Closely Related Tanacetum-Family Plants.</title>
        <authorList>
            <person name="Yamashiro T."/>
            <person name="Shiraishi A."/>
            <person name="Nakayama K."/>
            <person name="Satake H."/>
        </authorList>
    </citation>
    <scope>NUCLEOTIDE SEQUENCE</scope>
</reference>
<evidence type="ECO:0000313" key="1">
    <source>
        <dbReference type="EMBL" id="GJT68916.1"/>
    </source>
</evidence>
<protein>
    <submittedName>
        <fullName evidence="1">Uncharacterized protein</fullName>
    </submittedName>
</protein>
<dbReference type="Proteomes" id="UP001151760">
    <property type="component" value="Unassembled WGS sequence"/>
</dbReference>
<name>A0ABQ5FZX9_9ASTR</name>
<reference evidence="1" key="2">
    <citation type="submission" date="2022-01" db="EMBL/GenBank/DDBJ databases">
        <authorList>
            <person name="Yamashiro T."/>
            <person name="Shiraishi A."/>
            <person name="Satake H."/>
            <person name="Nakayama K."/>
        </authorList>
    </citation>
    <scope>NUCLEOTIDE SEQUENCE</scope>
</reference>